<dbReference type="InterPro" id="IPR029787">
    <property type="entry name" value="Nucleotide_cyclase"/>
</dbReference>
<feature type="coiled-coil region" evidence="1">
    <location>
        <begin position="64"/>
        <end position="144"/>
    </location>
</feature>
<feature type="transmembrane region" description="Helical" evidence="2">
    <location>
        <begin position="238"/>
        <end position="258"/>
    </location>
</feature>
<evidence type="ECO:0000313" key="6">
    <source>
        <dbReference type="Proteomes" id="UP000234857"/>
    </source>
</evidence>
<feature type="transmembrane region" description="Helical" evidence="2">
    <location>
        <begin position="328"/>
        <end position="350"/>
    </location>
</feature>
<keyword evidence="2" id="KW-0472">Membrane</keyword>
<dbReference type="SMART" id="SM00304">
    <property type="entry name" value="HAMP"/>
    <property type="match status" value="1"/>
</dbReference>
<reference evidence="5 6" key="1">
    <citation type="submission" date="2017-11" db="EMBL/GenBank/DDBJ databases">
        <title>Genome-resolved metagenomics identifies genetic mobility, metabolic interactions, and unexpected diversity in perchlorate-reducing communities.</title>
        <authorList>
            <person name="Barnum T.P."/>
            <person name="Figueroa I.A."/>
            <person name="Carlstrom C.I."/>
            <person name="Lucas L.N."/>
            <person name="Engelbrektson A.L."/>
            <person name="Coates J.D."/>
        </authorList>
    </citation>
    <scope>NUCLEOTIDE SEQUENCE [LARGE SCALE GENOMIC DNA]</scope>
    <source>
        <strain evidence="5">BM706</strain>
    </source>
</reference>
<evidence type="ECO:0000313" key="5">
    <source>
        <dbReference type="EMBL" id="PLX16829.1"/>
    </source>
</evidence>
<feature type="transmembrane region" description="Helical" evidence="2">
    <location>
        <begin position="12"/>
        <end position="33"/>
    </location>
</feature>
<name>A0A2N5ZDU7_MUIH1</name>
<dbReference type="Pfam" id="PF00672">
    <property type="entry name" value="HAMP"/>
    <property type="match status" value="1"/>
</dbReference>
<dbReference type="Gene3D" id="3.30.70.1230">
    <property type="entry name" value="Nucleotide cyclase"/>
    <property type="match status" value="1"/>
</dbReference>
<sequence length="671" mass="78686">MRKIWEFIKKLHIPLYIFLFLAIYFGFTLTSMLEFYQKIDINKFINGIEENKELINQKTKEAFLIDDLAELRLANKEFERLKKEDPNNEKIPEFQKQITQKREELKKLFNQRSQTIEQYAKKYSENIEKRIQEKEESRKKETKKLGLTFKKVENPKHGLNIDINGDERIVRKLIPLIKKSFDKREERIRREFPGYGRKNLVYLFPYFLIFWLFPVYRYNFGFEKYSNKVKKRIVNLPFVILVMSWVISLIYFGVRAIYLRKFIGSYNDSIFFTLFQSFLVFGSLFSFLNITFLESYIRNRIALPVFEKNDLHSVKEGLSVNLYTRLRLMMFALGVVPIVITFIILLVFNINMIKSVFTVSDMENLDITKLIYSFFPFVFVTVSGIFFMIPIVIAIFLMRSLVQKPISKLVKRMREVAQGDFSNRASVLSNDEIGILRGHFNSMVEGLAEREKIRDTFGKYVSMEIAEKLIKEGGVELEGEEIETTVMFTDIRNFTPLSEKMKPRAVIDFLNKYFSYMCKPILDENGVINKFIGDSIMAVFSPVFGNKDHADSALRAAIMHREALDEFNKTEGYPTVRHGIGLHTGILIAGNVGTDERMEYTVIGDTVNIASRVESQTKVFNEDILISEPFYKKINKENFKDYEFIPFEPVLVKGKTNEMVLYSVKKKEKNK</sequence>
<dbReference type="PANTHER" id="PTHR43081">
    <property type="entry name" value="ADENYLATE CYCLASE, TERMINAL-DIFFERENTIATION SPECIFIC-RELATED"/>
    <property type="match status" value="1"/>
</dbReference>
<dbReference type="CDD" id="cd07302">
    <property type="entry name" value="CHD"/>
    <property type="match status" value="1"/>
</dbReference>
<dbReference type="GO" id="GO:0035556">
    <property type="term" value="P:intracellular signal transduction"/>
    <property type="evidence" value="ECO:0007669"/>
    <property type="project" value="InterPro"/>
</dbReference>
<keyword evidence="2" id="KW-0812">Transmembrane</keyword>
<dbReference type="InterPro" id="IPR001054">
    <property type="entry name" value="A/G_cyclase"/>
</dbReference>
<dbReference type="GO" id="GO:0016020">
    <property type="term" value="C:membrane"/>
    <property type="evidence" value="ECO:0007669"/>
    <property type="project" value="InterPro"/>
</dbReference>
<dbReference type="Gene3D" id="6.10.340.10">
    <property type="match status" value="1"/>
</dbReference>
<feature type="transmembrane region" description="Helical" evidence="2">
    <location>
        <begin position="200"/>
        <end position="218"/>
    </location>
</feature>
<evidence type="ECO:0000259" key="3">
    <source>
        <dbReference type="PROSITE" id="PS50125"/>
    </source>
</evidence>
<feature type="transmembrane region" description="Helical" evidence="2">
    <location>
        <begin position="270"/>
        <end position="293"/>
    </location>
</feature>
<organism evidence="5 6">
    <name type="scientific">Muiribacterium halophilum</name>
    <dbReference type="NCBI Taxonomy" id="2053465"/>
    <lineage>
        <taxon>Bacteria</taxon>
        <taxon>Candidatus Muiribacteriota</taxon>
        <taxon>Candidatus Muiribacteriia</taxon>
        <taxon>Candidatus Muiribacteriales</taxon>
        <taxon>Candidatus Muiribacteriaceae</taxon>
        <taxon>Candidatus Muiribacterium</taxon>
    </lineage>
</organism>
<dbReference type="GO" id="GO:0006171">
    <property type="term" value="P:cAMP biosynthetic process"/>
    <property type="evidence" value="ECO:0007669"/>
    <property type="project" value="TreeGrafter"/>
</dbReference>
<accession>A0A2N5ZDU7</accession>
<feature type="transmembrane region" description="Helical" evidence="2">
    <location>
        <begin position="370"/>
        <end position="398"/>
    </location>
</feature>
<dbReference type="PANTHER" id="PTHR43081:SF1">
    <property type="entry name" value="ADENYLATE CYCLASE, TERMINAL-DIFFERENTIATION SPECIFIC"/>
    <property type="match status" value="1"/>
</dbReference>
<protein>
    <recommendedName>
        <fullName evidence="7">Adenylate/guanylate cyclase domain-containing protein</fullName>
    </recommendedName>
</protein>
<dbReference type="GO" id="GO:0004016">
    <property type="term" value="F:adenylate cyclase activity"/>
    <property type="evidence" value="ECO:0007669"/>
    <property type="project" value="UniProtKB-ARBA"/>
</dbReference>
<keyword evidence="2" id="KW-1133">Transmembrane helix</keyword>
<dbReference type="PROSITE" id="PS50125">
    <property type="entry name" value="GUANYLATE_CYCLASE_2"/>
    <property type="match status" value="1"/>
</dbReference>
<evidence type="ECO:0000256" key="2">
    <source>
        <dbReference type="SAM" id="Phobius"/>
    </source>
</evidence>
<proteinExistence type="predicted"/>
<dbReference type="AlphaFoldDB" id="A0A2N5ZDU7"/>
<dbReference type="SUPFAM" id="SSF55073">
    <property type="entry name" value="Nucleotide cyclase"/>
    <property type="match status" value="1"/>
</dbReference>
<evidence type="ECO:0008006" key="7">
    <source>
        <dbReference type="Google" id="ProtNLM"/>
    </source>
</evidence>
<comment type="caution">
    <text evidence="5">The sequence shown here is derived from an EMBL/GenBank/DDBJ whole genome shotgun (WGS) entry which is preliminary data.</text>
</comment>
<dbReference type="Proteomes" id="UP000234857">
    <property type="component" value="Unassembled WGS sequence"/>
</dbReference>
<dbReference type="EMBL" id="PKTG01000104">
    <property type="protein sequence ID" value="PLX16829.1"/>
    <property type="molecule type" value="Genomic_DNA"/>
</dbReference>
<dbReference type="InterPro" id="IPR003660">
    <property type="entry name" value="HAMP_dom"/>
</dbReference>
<dbReference type="Pfam" id="PF00211">
    <property type="entry name" value="Guanylate_cyc"/>
    <property type="match status" value="1"/>
</dbReference>
<gene>
    <name evidence="5" type="ORF">C0601_09160</name>
</gene>
<keyword evidence="1" id="KW-0175">Coiled coil</keyword>
<evidence type="ECO:0000259" key="4">
    <source>
        <dbReference type="PROSITE" id="PS50885"/>
    </source>
</evidence>
<dbReference type="SUPFAM" id="SSF158472">
    <property type="entry name" value="HAMP domain-like"/>
    <property type="match status" value="1"/>
</dbReference>
<feature type="domain" description="HAMP" evidence="4">
    <location>
        <begin position="400"/>
        <end position="452"/>
    </location>
</feature>
<dbReference type="PROSITE" id="PS50885">
    <property type="entry name" value="HAMP"/>
    <property type="match status" value="1"/>
</dbReference>
<feature type="domain" description="Guanylate cyclase" evidence="3">
    <location>
        <begin position="485"/>
        <end position="614"/>
    </location>
</feature>
<dbReference type="SMART" id="SM00044">
    <property type="entry name" value="CYCc"/>
    <property type="match status" value="1"/>
</dbReference>
<dbReference type="CDD" id="cd06225">
    <property type="entry name" value="HAMP"/>
    <property type="match status" value="1"/>
</dbReference>
<dbReference type="InterPro" id="IPR050697">
    <property type="entry name" value="Adenylyl/Guanylyl_Cyclase_3/4"/>
</dbReference>
<evidence type="ECO:0000256" key="1">
    <source>
        <dbReference type="SAM" id="Coils"/>
    </source>
</evidence>